<sequence length="140" mass="14736">MDLETVDAATFGRSLTGLGVNLLTRDVRGLAGFLSGVFGLSAHRLSKDFALIRHGEVLIQLHSDGTFGAHPLLGLLPESPPRGAGVQLYLFGLDPDACCARADGFGGTVIEEPRDKPHGLREAVILSPEGYAFSPARPSA</sequence>
<accession>A0A2U2CIS1</accession>
<keyword evidence="2" id="KW-1185">Reference proteome</keyword>
<comment type="caution">
    <text evidence="1">The sequence shown here is derived from an EMBL/GenBank/DDBJ whole genome shotgun (WGS) entry which is preliminary data.</text>
</comment>
<dbReference type="InterPro" id="IPR029068">
    <property type="entry name" value="Glyas_Bleomycin-R_OHBP_Dase"/>
</dbReference>
<dbReference type="EMBL" id="QEYD01000001">
    <property type="protein sequence ID" value="PWE31762.1"/>
    <property type="molecule type" value="Genomic_DNA"/>
</dbReference>
<evidence type="ECO:0000313" key="1">
    <source>
        <dbReference type="EMBL" id="PWE31762.1"/>
    </source>
</evidence>
<evidence type="ECO:0000313" key="2">
    <source>
        <dbReference type="Proteomes" id="UP000244940"/>
    </source>
</evidence>
<dbReference type="SUPFAM" id="SSF54593">
    <property type="entry name" value="Glyoxalase/Bleomycin resistance protein/Dihydroxybiphenyl dioxygenase"/>
    <property type="match status" value="1"/>
</dbReference>
<dbReference type="OrthoDB" id="7346917at2"/>
<dbReference type="GeneID" id="94363613"/>
<name>A0A2U2CIS1_9RHOB</name>
<dbReference type="AlphaFoldDB" id="A0A2U2CIS1"/>
<protein>
    <submittedName>
        <fullName evidence="1">Glyoxalase</fullName>
    </submittedName>
</protein>
<proteinExistence type="predicted"/>
<gene>
    <name evidence="1" type="ORF">C4N9_01805</name>
</gene>
<dbReference type="Proteomes" id="UP000244940">
    <property type="component" value="Unassembled WGS sequence"/>
</dbReference>
<dbReference type="RefSeq" id="WP_109531563.1">
    <property type="nucleotide sequence ID" value="NZ_QEYD01000001.1"/>
</dbReference>
<dbReference type="Gene3D" id="3.10.180.10">
    <property type="entry name" value="2,3-Dihydroxybiphenyl 1,2-Dioxygenase, domain 1"/>
    <property type="match status" value="1"/>
</dbReference>
<organism evidence="1 2">
    <name type="scientific">Pararhodobacter marinus</name>
    <dbReference type="NCBI Taxonomy" id="2184063"/>
    <lineage>
        <taxon>Bacteria</taxon>
        <taxon>Pseudomonadati</taxon>
        <taxon>Pseudomonadota</taxon>
        <taxon>Alphaproteobacteria</taxon>
        <taxon>Rhodobacterales</taxon>
        <taxon>Paracoccaceae</taxon>
        <taxon>Pararhodobacter</taxon>
    </lineage>
</organism>
<reference evidence="1 2" key="1">
    <citation type="submission" date="2018-05" db="EMBL/GenBank/DDBJ databases">
        <title>Pararhodobacter marina sp. nov., isolated from deep-sea water of the Indian Ocean.</title>
        <authorList>
            <person name="Lai Q.Sr."/>
            <person name="Liu X."/>
            <person name="Shao Z."/>
        </authorList>
    </citation>
    <scope>NUCLEOTIDE SEQUENCE [LARGE SCALE GENOMIC DNA]</scope>
    <source>
        <strain evidence="1 2">CIC4N-9</strain>
    </source>
</reference>